<sequence>MNALVLEGGGMRAMFTAGVLDVFIRQQILFPTIVGVSAGALFGVNLPSKQLMRVLRYNKRFLNDRRYMGLYSLLTTGNIVNKDFSFYELPSRLDPFDQETFNQSQCNFYLSATNVNSGKAEYFKIHDVFQQMELFRATSAMPFVSKMVEWQGQYYLDGGIADSIPFQYAQSLGCQKLVVVLTRDLDYQKKPMSAWPIKLCYHRYPQLAAKLQQRHQIYNQQITQLRKLEQQGKAFIIRPPEPLNISRLEKNWINIQAVYDSGVAEAERRLSNLQQYLNS</sequence>
<name>A0A377IX32_9PAST</name>
<dbReference type="PROSITE" id="PS51635">
    <property type="entry name" value="PNPLA"/>
    <property type="match status" value="1"/>
</dbReference>
<evidence type="ECO:0000313" key="6">
    <source>
        <dbReference type="EMBL" id="STO92743.1"/>
    </source>
</evidence>
<dbReference type="AlphaFoldDB" id="A0A377IX32"/>
<dbReference type="CDD" id="cd07208">
    <property type="entry name" value="Pat_hypo_Ecoli_yjju_like"/>
    <property type="match status" value="1"/>
</dbReference>
<evidence type="ECO:0000259" key="5">
    <source>
        <dbReference type="PROSITE" id="PS51635"/>
    </source>
</evidence>
<feature type="short sequence motif" description="GXSXG" evidence="4">
    <location>
        <begin position="35"/>
        <end position="39"/>
    </location>
</feature>
<dbReference type="PANTHER" id="PTHR14226:SF25">
    <property type="entry name" value="PHOSPHOESTERASE"/>
    <property type="match status" value="1"/>
</dbReference>
<dbReference type="GO" id="GO:0016787">
    <property type="term" value="F:hydrolase activity"/>
    <property type="evidence" value="ECO:0007669"/>
    <property type="project" value="UniProtKB-UniRule"/>
</dbReference>
<dbReference type="GO" id="GO:0016042">
    <property type="term" value="P:lipid catabolic process"/>
    <property type="evidence" value="ECO:0007669"/>
    <property type="project" value="UniProtKB-UniRule"/>
</dbReference>
<reference evidence="6 7" key="1">
    <citation type="submission" date="2018-06" db="EMBL/GenBank/DDBJ databases">
        <authorList>
            <consortium name="Pathogen Informatics"/>
            <person name="Doyle S."/>
        </authorList>
    </citation>
    <scope>NUCLEOTIDE SEQUENCE [LARGE SCALE GENOMIC DNA]</scope>
    <source>
        <strain evidence="6 7">NCTC13335</strain>
    </source>
</reference>
<dbReference type="PANTHER" id="PTHR14226">
    <property type="entry name" value="NEUROPATHY TARGET ESTERASE/SWISS CHEESE D.MELANOGASTER"/>
    <property type="match status" value="1"/>
</dbReference>
<feature type="domain" description="PNPLA" evidence="5">
    <location>
        <begin position="4"/>
        <end position="170"/>
    </location>
</feature>
<dbReference type="Proteomes" id="UP000255264">
    <property type="component" value="Unassembled WGS sequence"/>
</dbReference>
<dbReference type="Pfam" id="PF01734">
    <property type="entry name" value="Patatin"/>
    <property type="match status" value="1"/>
</dbReference>
<protein>
    <submittedName>
        <fullName evidence="6">Patatin-like phospholipase</fullName>
    </submittedName>
</protein>
<evidence type="ECO:0000256" key="2">
    <source>
        <dbReference type="ARBA" id="ARBA00022963"/>
    </source>
</evidence>
<gene>
    <name evidence="6" type="ORF">NCTC13335_00589</name>
</gene>
<evidence type="ECO:0000256" key="4">
    <source>
        <dbReference type="PROSITE-ProRule" id="PRU01161"/>
    </source>
</evidence>
<proteinExistence type="predicted"/>
<dbReference type="InterPro" id="IPR016035">
    <property type="entry name" value="Acyl_Trfase/lysoPLipase"/>
</dbReference>
<dbReference type="EMBL" id="UGHS01000002">
    <property type="protein sequence ID" value="STO92743.1"/>
    <property type="molecule type" value="Genomic_DNA"/>
</dbReference>
<keyword evidence="3 4" id="KW-0443">Lipid metabolism</keyword>
<feature type="short sequence motif" description="DGA/G" evidence="4">
    <location>
        <begin position="157"/>
        <end position="159"/>
    </location>
</feature>
<accession>A0A377IX32</accession>
<keyword evidence="1 4" id="KW-0378">Hydrolase</keyword>
<organism evidence="6 7">
    <name type="scientific">Haemophilus pittmaniae</name>
    <dbReference type="NCBI Taxonomy" id="249188"/>
    <lineage>
        <taxon>Bacteria</taxon>
        <taxon>Pseudomonadati</taxon>
        <taxon>Pseudomonadota</taxon>
        <taxon>Gammaproteobacteria</taxon>
        <taxon>Pasteurellales</taxon>
        <taxon>Pasteurellaceae</taxon>
        <taxon>Haemophilus</taxon>
    </lineage>
</organism>
<dbReference type="Pfam" id="PF19890">
    <property type="entry name" value="DUF6363"/>
    <property type="match status" value="1"/>
</dbReference>
<evidence type="ECO:0000256" key="3">
    <source>
        <dbReference type="ARBA" id="ARBA00023098"/>
    </source>
</evidence>
<keyword evidence="2 4" id="KW-0442">Lipid degradation</keyword>
<feature type="active site" description="Proton acceptor" evidence="4">
    <location>
        <position position="157"/>
    </location>
</feature>
<dbReference type="SUPFAM" id="SSF52151">
    <property type="entry name" value="FabD/lysophospholipase-like"/>
    <property type="match status" value="1"/>
</dbReference>
<dbReference type="InterPro" id="IPR050301">
    <property type="entry name" value="NTE"/>
</dbReference>
<evidence type="ECO:0000256" key="1">
    <source>
        <dbReference type="ARBA" id="ARBA00022801"/>
    </source>
</evidence>
<dbReference type="InterPro" id="IPR037483">
    <property type="entry name" value="YjjU-like"/>
</dbReference>
<evidence type="ECO:0000313" key="7">
    <source>
        <dbReference type="Proteomes" id="UP000255264"/>
    </source>
</evidence>
<feature type="active site" description="Nucleophile" evidence="4">
    <location>
        <position position="37"/>
    </location>
</feature>
<dbReference type="InterPro" id="IPR045943">
    <property type="entry name" value="DUF6363"/>
</dbReference>
<comment type="caution">
    <text evidence="4">Lacks conserved residue(s) required for the propagation of feature annotation.</text>
</comment>
<dbReference type="InterPro" id="IPR002641">
    <property type="entry name" value="PNPLA_dom"/>
</dbReference>
<dbReference type="Gene3D" id="3.40.1090.10">
    <property type="entry name" value="Cytosolic phospholipase A2 catalytic domain"/>
    <property type="match status" value="2"/>
</dbReference>
<dbReference type="RefSeq" id="WP_373970130.1">
    <property type="nucleotide sequence ID" value="NZ_UGHS01000002.1"/>
</dbReference>
<keyword evidence="7" id="KW-1185">Reference proteome</keyword>